<feature type="region of interest" description="Disordered" evidence="1">
    <location>
        <begin position="21"/>
        <end position="97"/>
    </location>
</feature>
<dbReference type="EMBL" id="FPJG01000006">
    <property type="protein sequence ID" value="SFW90428.1"/>
    <property type="molecule type" value="Genomic_DNA"/>
</dbReference>
<proteinExistence type="predicted"/>
<protein>
    <recommendedName>
        <fullName evidence="5">HTH-like domain-containing protein</fullName>
    </recommendedName>
</protein>
<gene>
    <name evidence="3" type="ORF">SAMN04489730_7565</name>
</gene>
<organism evidence="3 4">
    <name type="scientific">Amycolatopsis australiensis</name>
    <dbReference type="NCBI Taxonomy" id="546364"/>
    <lineage>
        <taxon>Bacteria</taxon>
        <taxon>Bacillati</taxon>
        <taxon>Actinomycetota</taxon>
        <taxon>Actinomycetes</taxon>
        <taxon>Pseudonocardiales</taxon>
        <taxon>Pseudonocardiaceae</taxon>
        <taxon>Amycolatopsis</taxon>
    </lineage>
</organism>
<evidence type="ECO:0000313" key="3">
    <source>
        <dbReference type="EMBL" id="SFW90428.1"/>
    </source>
</evidence>
<dbReference type="Proteomes" id="UP000182740">
    <property type="component" value="Unassembled WGS sequence"/>
</dbReference>
<evidence type="ECO:0000256" key="2">
    <source>
        <dbReference type="SAM" id="SignalP"/>
    </source>
</evidence>
<evidence type="ECO:0000313" key="4">
    <source>
        <dbReference type="Proteomes" id="UP000182740"/>
    </source>
</evidence>
<dbReference type="STRING" id="546364.SAMN04489730_7565"/>
<sequence>MRRMRVFRLVLALVPWTSGLGFNDPPHAGAKTPSRRWRPLPPDSLPSAATTTVATPARNAATASAGAAPERRVVQRRRTEPRQPCRPVFQARQHGAGAFPGAVVGRVGDRRSLAGHPASGVDREPVDRGRRLAAAGELGGGAVRASAAVRDDTGAEGYWGYSRVARVLLELRIRHHRRRLQTTEKPRRSWTSGSRNGSTRRSAGSSARTRPAWRANPPKRGNGSSCIGPTATDSVACWPPAKPPITPPSGTPSSTGSCPPGWETRCAAKKTAPAASTVSTRC</sequence>
<evidence type="ECO:0008006" key="5">
    <source>
        <dbReference type="Google" id="ProtNLM"/>
    </source>
</evidence>
<reference evidence="4" key="1">
    <citation type="submission" date="2016-11" db="EMBL/GenBank/DDBJ databases">
        <authorList>
            <person name="Varghese N."/>
            <person name="Submissions S."/>
        </authorList>
    </citation>
    <scope>NUCLEOTIDE SEQUENCE [LARGE SCALE GENOMIC DNA]</scope>
    <source>
        <strain evidence="4">DSM 44671</strain>
    </source>
</reference>
<feature type="compositionally biased region" description="Basic and acidic residues" evidence="1">
    <location>
        <begin position="69"/>
        <end position="83"/>
    </location>
</feature>
<keyword evidence="2" id="KW-0732">Signal</keyword>
<keyword evidence="4" id="KW-1185">Reference proteome</keyword>
<feature type="chain" id="PRO_5039321644" description="HTH-like domain-containing protein" evidence="2">
    <location>
        <begin position="24"/>
        <end position="282"/>
    </location>
</feature>
<dbReference type="AlphaFoldDB" id="A0A1K1T1P8"/>
<feature type="compositionally biased region" description="Polar residues" evidence="1">
    <location>
        <begin position="222"/>
        <end position="233"/>
    </location>
</feature>
<feature type="compositionally biased region" description="Low complexity" evidence="1">
    <location>
        <begin position="189"/>
        <end position="212"/>
    </location>
</feature>
<feature type="signal peptide" evidence="2">
    <location>
        <begin position="1"/>
        <end position="23"/>
    </location>
</feature>
<feature type="region of interest" description="Disordered" evidence="1">
    <location>
        <begin position="179"/>
        <end position="262"/>
    </location>
</feature>
<name>A0A1K1T1P8_9PSEU</name>
<feature type="compositionally biased region" description="Low complexity" evidence="1">
    <location>
        <begin position="48"/>
        <end position="68"/>
    </location>
</feature>
<feature type="compositionally biased region" description="Pro residues" evidence="1">
    <location>
        <begin position="240"/>
        <end position="250"/>
    </location>
</feature>
<evidence type="ECO:0000256" key="1">
    <source>
        <dbReference type="SAM" id="MobiDB-lite"/>
    </source>
</evidence>
<accession>A0A1K1T1P8</accession>
<feature type="compositionally biased region" description="Low complexity" evidence="1">
    <location>
        <begin position="251"/>
        <end position="261"/>
    </location>
</feature>